<organism evidence="1 2">
    <name type="scientific">Arcobacter caeni</name>
    <dbReference type="NCBI Taxonomy" id="1912877"/>
    <lineage>
        <taxon>Bacteria</taxon>
        <taxon>Pseudomonadati</taxon>
        <taxon>Campylobacterota</taxon>
        <taxon>Epsilonproteobacteria</taxon>
        <taxon>Campylobacterales</taxon>
        <taxon>Arcobacteraceae</taxon>
        <taxon>Arcobacter</taxon>
    </lineage>
</organism>
<gene>
    <name evidence="1" type="ORF">B0174_02125</name>
</gene>
<dbReference type="EMBL" id="MUXE01000002">
    <property type="protein sequence ID" value="PUE66085.1"/>
    <property type="molecule type" value="Genomic_DNA"/>
</dbReference>
<evidence type="ECO:0000313" key="1">
    <source>
        <dbReference type="EMBL" id="PUE66085.1"/>
    </source>
</evidence>
<sequence>MLISTEDIIKIASFFSIIAHTPGRLRVRVNPKIKDSGGNITISDIENLPNKIDGIISIKINKIIASITIIYEPTIFKPTHWEDLVKNENIDELSILINRLAKEVI</sequence>
<accession>A0A363D422</accession>
<dbReference type="AlphaFoldDB" id="A0A363D422"/>
<protein>
    <submittedName>
        <fullName evidence="1">Uncharacterized protein</fullName>
    </submittedName>
</protein>
<name>A0A363D422_9BACT</name>
<proteinExistence type="predicted"/>
<reference evidence="1 2" key="1">
    <citation type="submission" date="2017-02" db="EMBL/GenBank/DDBJ databases">
        <title>Arcobacter caeni sp. nov, a new Arcobacter species isolated from reclaimed water.</title>
        <authorList>
            <person name="Figueras M.J."/>
            <person name="Perez-Cataluna A."/>
            <person name="Salas-Masso N."/>
        </authorList>
    </citation>
    <scope>NUCLEOTIDE SEQUENCE [LARGE SCALE GENOMIC DNA]</scope>
    <source>
        <strain evidence="1 2">RW17-10</strain>
    </source>
</reference>
<keyword evidence="2" id="KW-1185">Reference proteome</keyword>
<evidence type="ECO:0000313" key="2">
    <source>
        <dbReference type="Proteomes" id="UP000251135"/>
    </source>
</evidence>
<dbReference type="Proteomes" id="UP000251135">
    <property type="component" value="Unassembled WGS sequence"/>
</dbReference>
<comment type="caution">
    <text evidence="1">The sequence shown here is derived from an EMBL/GenBank/DDBJ whole genome shotgun (WGS) entry which is preliminary data.</text>
</comment>